<feature type="region of interest" description="Disordered" evidence="1">
    <location>
        <begin position="144"/>
        <end position="172"/>
    </location>
</feature>
<dbReference type="EMBL" id="JALPRX010000026">
    <property type="protein sequence ID" value="MCK8784134.1"/>
    <property type="molecule type" value="Genomic_DNA"/>
</dbReference>
<organism evidence="2 3">
    <name type="scientific">Roseomonas acroporae</name>
    <dbReference type="NCBI Taxonomy" id="2937791"/>
    <lineage>
        <taxon>Bacteria</taxon>
        <taxon>Pseudomonadati</taxon>
        <taxon>Pseudomonadota</taxon>
        <taxon>Alphaproteobacteria</taxon>
        <taxon>Acetobacterales</taxon>
        <taxon>Roseomonadaceae</taxon>
        <taxon>Roseomonas</taxon>
    </lineage>
</organism>
<evidence type="ECO:0000313" key="3">
    <source>
        <dbReference type="Proteomes" id="UP001139516"/>
    </source>
</evidence>
<feature type="compositionally biased region" description="Acidic residues" evidence="1">
    <location>
        <begin position="54"/>
        <end position="68"/>
    </location>
</feature>
<gene>
    <name evidence="2" type="ORF">M0638_07060</name>
</gene>
<evidence type="ECO:0000256" key="1">
    <source>
        <dbReference type="SAM" id="MobiDB-lite"/>
    </source>
</evidence>
<proteinExistence type="predicted"/>
<name>A0A9X1Y545_9PROT</name>
<reference evidence="2" key="1">
    <citation type="submission" date="2022-04" db="EMBL/GenBank/DDBJ databases">
        <title>Roseomonas acroporae sp. nov., isolated from coral Acropora digitifera.</title>
        <authorList>
            <person name="Sun H."/>
        </authorList>
    </citation>
    <scope>NUCLEOTIDE SEQUENCE</scope>
    <source>
        <strain evidence="2">NAR14</strain>
    </source>
</reference>
<comment type="caution">
    <text evidence="2">The sequence shown here is derived from an EMBL/GenBank/DDBJ whole genome shotgun (WGS) entry which is preliminary data.</text>
</comment>
<dbReference type="AlphaFoldDB" id="A0A9X1Y545"/>
<evidence type="ECO:0000313" key="2">
    <source>
        <dbReference type="EMBL" id="MCK8784134.1"/>
    </source>
</evidence>
<accession>A0A9X1Y545</accession>
<dbReference type="RefSeq" id="WP_248666259.1">
    <property type="nucleotide sequence ID" value="NZ_JALPRX010000026.1"/>
</dbReference>
<protein>
    <submittedName>
        <fullName evidence="2">Uncharacterized protein</fullName>
    </submittedName>
</protein>
<feature type="compositionally biased region" description="Basic and acidic residues" evidence="1">
    <location>
        <begin position="20"/>
        <end position="43"/>
    </location>
</feature>
<feature type="region of interest" description="Disordered" evidence="1">
    <location>
        <begin position="1"/>
        <end position="80"/>
    </location>
</feature>
<dbReference type="Proteomes" id="UP001139516">
    <property type="component" value="Unassembled WGS sequence"/>
</dbReference>
<keyword evidence="3" id="KW-1185">Reference proteome</keyword>
<sequence length="172" mass="18585">MSLNPLARLFASQPLRRSAKRAEEEDKRDPPKKPDDEDGETTRKVKRRAKQKGDDEDQDDADDEEEREGDAARAARRRERARCAAIFRSPLAAANFDGAMHLAFETTMPARAAIALMSAAASSHAPSPATKRPLAERILASDRMARGEAPPPPSTGLAASIIASAKKARGEG</sequence>